<keyword evidence="5 7" id="KW-1133">Transmembrane helix</keyword>
<reference evidence="8 9" key="1">
    <citation type="journal article" date="2017" name="BMC Genomics">
        <title>Whole-genome assembly of Babesia ovata and comparative genomics between closely related pathogens.</title>
        <authorList>
            <person name="Yamagishi J."/>
            <person name="Asada M."/>
            <person name="Hakimi H."/>
            <person name="Tanaka T.Q."/>
            <person name="Sugimoto C."/>
            <person name="Kawazu S."/>
        </authorList>
    </citation>
    <scope>NUCLEOTIDE SEQUENCE [LARGE SCALE GENOMIC DNA]</scope>
    <source>
        <strain evidence="8 9">Miyake</strain>
    </source>
</reference>
<evidence type="ECO:0000256" key="6">
    <source>
        <dbReference type="ARBA" id="ARBA00023136"/>
    </source>
</evidence>
<evidence type="ECO:0000256" key="4">
    <source>
        <dbReference type="ARBA" id="ARBA00022824"/>
    </source>
</evidence>
<dbReference type="RefSeq" id="XP_028867735.1">
    <property type="nucleotide sequence ID" value="XM_029011902.1"/>
</dbReference>
<organism evidence="8 9">
    <name type="scientific">Babesia ovata</name>
    <dbReference type="NCBI Taxonomy" id="189622"/>
    <lineage>
        <taxon>Eukaryota</taxon>
        <taxon>Sar</taxon>
        <taxon>Alveolata</taxon>
        <taxon>Apicomplexa</taxon>
        <taxon>Aconoidasida</taxon>
        <taxon>Piroplasmida</taxon>
        <taxon>Babesiidae</taxon>
        <taxon>Babesia</taxon>
    </lineage>
</organism>
<dbReference type="Pfam" id="PF08285">
    <property type="entry name" value="DPM3"/>
    <property type="match status" value="1"/>
</dbReference>
<comment type="subcellular location">
    <subcellularLocation>
        <location evidence="1 7">Endoplasmic reticulum membrane</location>
        <topology evidence="1 7">Multi-pass membrane protein</topology>
    </subcellularLocation>
</comment>
<name>A0A2H6KER6_9APIC</name>
<keyword evidence="8" id="KW-0808">Transferase</keyword>
<dbReference type="AlphaFoldDB" id="A0A2H6KER6"/>
<comment type="similarity">
    <text evidence="2 7">Belongs to the DPM3 family.</text>
</comment>
<dbReference type="EMBL" id="BDSA01000003">
    <property type="protein sequence ID" value="GBE61492.1"/>
    <property type="molecule type" value="Genomic_DNA"/>
</dbReference>
<comment type="caution">
    <text evidence="7">Lacks conserved residue(s) required for the propagation of feature annotation.</text>
</comment>
<comment type="caution">
    <text evidence="8">The sequence shown here is derived from an EMBL/GenBank/DDBJ whole genome shotgun (WGS) entry which is preliminary data.</text>
</comment>
<evidence type="ECO:0000256" key="1">
    <source>
        <dbReference type="ARBA" id="ARBA00004477"/>
    </source>
</evidence>
<dbReference type="InterPro" id="IPR013174">
    <property type="entry name" value="DPM3"/>
</dbReference>
<gene>
    <name evidence="8" type="ORF">BOVATA_029850</name>
</gene>
<dbReference type="GeneID" id="39875262"/>
<comment type="function">
    <text evidence="7">Stabilizer subunit of the dolichol-phosphate mannose (DPM) synthase complex; tethers catalytic subunit to the ER.</text>
</comment>
<dbReference type="GO" id="GO:0005789">
    <property type="term" value="C:endoplasmic reticulum membrane"/>
    <property type="evidence" value="ECO:0007669"/>
    <property type="project" value="UniProtKB-SubCell"/>
</dbReference>
<dbReference type="VEuPathDB" id="PiroplasmaDB:BOVATA_029850"/>
<keyword evidence="9" id="KW-1185">Reference proteome</keyword>
<evidence type="ECO:0000313" key="8">
    <source>
        <dbReference type="EMBL" id="GBE61492.1"/>
    </source>
</evidence>
<keyword evidence="8" id="KW-0328">Glycosyltransferase</keyword>
<dbReference type="UniPathway" id="UPA00378"/>
<evidence type="ECO:0000256" key="7">
    <source>
        <dbReference type="RuleBase" id="RU365085"/>
    </source>
</evidence>
<dbReference type="GO" id="GO:0016757">
    <property type="term" value="F:glycosyltransferase activity"/>
    <property type="evidence" value="ECO:0007669"/>
    <property type="project" value="UniProtKB-KW"/>
</dbReference>
<sequence>MAVSRGKIVAVLLVLYAAVWAHVFRQPRTLPVLRFLLAPIVAVAALGVYAAYSVILGVITFNRSHTATAELKEDLKMAVVGLRRLGFDFEKFGIPRA</sequence>
<feature type="transmembrane region" description="Helical" evidence="7">
    <location>
        <begin position="35"/>
        <end position="59"/>
    </location>
</feature>
<keyword evidence="3 7" id="KW-0812">Transmembrane</keyword>
<evidence type="ECO:0000256" key="3">
    <source>
        <dbReference type="ARBA" id="ARBA00022692"/>
    </source>
</evidence>
<comment type="subunit">
    <text evidence="7">Component of the dolichol-phosphate mannose (DPM) synthase complex.</text>
</comment>
<comment type="pathway">
    <text evidence="7">Protein modification; protein glycosylation.</text>
</comment>
<accession>A0A2H6KER6</accession>
<proteinExistence type="inferred from homology"/>
<evidence type="ECO:0000313" key="9">
    <source>
        <dbReference type="Proteomes" id="UP000236319"/>
    </source>
</evidence>
<evidence type="ECO:0000256" key="5">
    <source>
        <dbReference type="ARBA" id="ARBA00022989"/>
    </source>
</evidence>
<dbReference type="OrthoDB" id="2014333at2759"/>
<keyword evidence="6 7" id="KW-0472">Membrane</keyword>
<evidence type="ECO:0000256" key="2">
    <source>
        <dbReference type="ARBA" id="ARBA00010430"/>
    </source>
</evidence>
<protein>
    <recommendedName>
        <fullName evidence="7">Dolichol-phosphate mannosyltransferase subunit 3</fullName>
    </recommendedName>
</protein>
<dbReference type="Proteomes" id="UP000236319">
    <property type="component" value="Unassembled WGS sequence"/>
</dbReference>
<keyword evidence="4 7" id="KW-0256">Endoplasmic reticulum</keyword>